<feature type="domain" description="Zinc-ribbon" evidence="1">
    <location>
        <begin position="4"/>
        <end position="93"/>
    </location>
</feature>
<evidence type="ECO:0000313" key="2">
    <source>
        <dbReference type="EMBL" id="MBN7814314.1"/>
    </source>
</evidence>
<name>A0ABS3CF92_9BACT</name>
<dbReference type="Pfam" id="PF15887">
    <property type="entry name" value="Peptidase_Mx"/>
    <property type="match status" value="1"/>
</dbReference>
<dbReference type="Pfam" id="PF10005">
    <property type="entry name" value="Zn_ribbon_DZR_6"/>
    <property type="match status" value="1"/>
</dbReference>
<dbReference type="EMBL" id="JAFKCU010000001">
    <property type="protein sequence ID" value="MBN7814314.1"/>
    <property type="molecule type" value="Genomic_DNA"/>
</dbReference>
<dbReference type="Gene3D" id="3.40.390.70">
    <property type="match status" value="1"/>
</dbReference>
<keyword evidence="3" id="KW-1185">Reference proteome</keyword>
<organism evidence="2 3">
    <name type="scientific">Algoriphagus pacificus</name>
    <dbReference type="NCBI Taxonomy" id="2811234"/>
    <lineage>
        <taxon>Bacteria</taxon>
        <taxon>Pseudomonadati</taxon>
        <taxon>Bacteroidota</taxon>
        <taxon>Cytophagia</taxon>
        <taxon>Cytophagales</taxon>
        <taxon>Cyclobacteriaceae</taxon>
        <taxon>Algoriphagus</taxon>
    </lineage>
</organism>
<accession>A0ABS3CF92</accession>
<comment type="caution">
    <text evidence="2">The sequence shown here is derived from an EMBL/GenBank/DDBJ whole genome shotgun (WGS) entry which is preliminary data.</text>
</comment>
<dbReference type="InterPro" id="IPR011201">
    <property type="entry name" value="Zinc-ribbon_6_bact"/>
</dbReference>
<dbReference type="RefSeq" id="WP_206584967.1">
    <property type="nucleotide sequence ID" value="NZ_JAFKCU010000001.1"/>
</dbReference>
<protein>
    <submittedName>
        <fullName evidence="2">Zinc-binding peptidase</fullName>
    </submittedName>
</protein>
<gene>
    <name evidence="2" type="ORF">J0A69_02685</name>
</gene>
<reference evidence="2 3" key="1">
    <citation type="submission" date="2021-03" db="EMBL/GenBank/DDBJ databases">
        <title>novel species isolated from a fishpond in China.</title>
        <authorList>
            <person name="Lu H."/>
            <person name="Cai Z."/>
        </authorList>
    </citation>
    <scope>NUCLEOTIDE SEQUENCE [LARGE SCALE GENOMIC DNA]</scope>
    <source>
        <strain evidence="2 3">YJ13C</strain>
    </source>
</reference>
<evidence type="ECO:0000259" key="1">
    <source>
        <dbReference type="Pfam" id="PF10005"/>
    </source>
</evidence>
<dbReference type="Proteomes" id="UP000664480">
    <property type="component" value="Unassembled WGS sequence"/>
</dbReference>
<proteinExistence type="predicted"/>
<evidence type="ECO:0000313" key="3">
    <source>
        <dbReference type="Proteomes" id="UP000664480"/>
    </source>
</evidence>
<sequence length="348" mass="40348">MKIFECGNCAHPLYFENASCEKCGHLAGFSITDLDIRTFQSANYPLSSDIGNQQFKYCKNHQYEVCNWLIPFENPDEFCLACSLNRMIPDLSDYENFEKWKKLESAKHRLVYQLLRLRLFIPTEGESGSLKFDFISKQGNDQIMTGHKNGLITILLSEADSVHREYMRKQMSEQYRTLIGHFRHEVGHFFWDQLIAPYENKLADYRKIFGDERADYGAALKNHYQNGPSPNWQQNYISSYAGSHPWEDWAETWAHYLHIMDMAETAFYFGMSVSPKLKDKSLQGSMPFDPYGKNEFQEIIEAWTPVSFAINSLNRSMGLPDVYPFVLSPNVVNKIKFIHQLVVSATTS</sequence>
<dbReference type="InterPro" id="IPR031321">
    <property type="entry name" value="UCP012641"/>
</dbReference>
<dbReference type="PIRSF" id="PIRSF012641">
    <property type="entry name" value="UCP012641"/>
    <property type="match status" value="1"/>
</dbReference>